<accession>A0A7C5I522</accession>
<proteinExistence type="predicted"/>
<name>A0A7C5I522_UNCW3</name>
<organism evidence="4">
    <name type="scientific">candidate division WOR-3 bacterium</name>
    <dbReference type="NCBI Taxonomy" id="2052148"/>
    <lineage>
        <taxon>Bacteria</taxon>
        <taxon>Bacteria division WOR-3</taxon>
    </lineage>
</organism>
<dbReference type="Gene3D" id="2.120.10.30">
    <property type="entry name" value="TolB, C-terminal domain"/>
    <property type="match status" value="1"/>
</dbReference>
<sequence>MNLHKVHKIKKIVLIFLAFVLLVGLSICCSSPKEETPQAKKAKGEISEEKGSPAGASSVNMADSIPQEIWGASGKFGLSFIRIIGEESGESSQAFFYPADVTVDGEGNIYVLDSGNHR</sequence>
<comment type="caution">
    <text evidence="4">The sequence shown here is derived from an EMBL/GenBank/DDBJ whole genome shotgun (WGS) entry which is preliminary data.</text>
</comment>
<dbReference type="PROSITE" id="PS51125">
    <property type="entry name" value="NHL"/>
    <property type="match status" value="1"/>
</dbReference>
<evidence type="ECO:0000313" key="4">
    <source>
        <dbReference type="EMBL" id="HHF58508.1"/>
    </source>
</evidence>
<reference evidence="4" key="1">
    <citation type="journal article" date="2020" name="mSystems">
        <title>Genome- and Community-Level Interaction Insights into Carbon Utilization and Element Cycling Functions of Hydrothermarchaeota in Hydrothermal Sediment.</title>
        <authorList>
            <person name="Zhou Z."/>
            <person name="Liu Y."/>
            <person name="Xu W."/>
            <person name="Pan J."/>
            <person name="Luo Z.H."/>
            <person name="Li M."/>
        </authorList>
    </citation>
    <scope>NUCLEOTIDE SEQUENCE [LARGE SCALE GENOMIC DNA]</scope>
    <source>
        <strain evidence="4">HyVt-94</strain>
    </source>
</reference>
<feature type="region of interest" description="Disordered" evidence="3">
    <location>
        <begin position="31"/>
        <end position="59"/>
    </location>
</feature>
<gene>
    <name evidence="4" type="ORF">ENL41_03690</name>
</gene>
<feature type="repeat" description="NHL" evidence="2">
    <location>
        <begin position="95"/>
        <end position="118"/>
    </location>
</feature>
<dbReference type="Pfam" id="PF01436">
    <property type="entry name" value="NHL"/>
    <property type="match status" value="1"/>
</dbReference>
<evidence type="ECO:0000256" key="1">
    <source>
        <dbReference type="ARBA" id="ARBA00022737"/>
    </source>
</evidence>
<feature type="non-terminal residue" evidence="4">
    <location>
        <position position="118"/>
    </location>
</feature>
<feature type="compositionally biased region" description="Basic and acidic residues" evidence="3">
    <location>
        <begin position="32"/>
        <end position="51"/>
    </location>
</feature>
<protein>
    <recommendedName>
        <fullName evidence="5">6-bladed beta-propeller</fullName>
    </recommendedName>
</protein>
<evidence type="ECO:0000256" key="3">
    <source>
        <dbReference type="SAM" id="MobiDB-lite"/>
    </source>
</evidence>
<dbReference type="AlphaFoldDB" id="A0A7C5I522"/>
<dbReference type="InterPro" id="IPR001258">
    <property type="entry name" value="NHL_repeat"/>
</dbReference>
<dbReference type="Proteomes" id="UP000886014">
    <property type="component" value="Unassembled WGS sequence"/>
</dbReference>
<keyword evidence="1" id="KW-0677">Repeat</keyword>
<evidence type="ECO:0008006" key="5">
    <source>
        <dbReference type="Google" id="ProtNLM"/>
    </source>
</evidence>
<dbReference type="InterPro" id="IPR011042">
    <property type="entry name" value="6-blade_b-propeller_TolB-like"/>
</dbReference>
<dbReference type="EMBL" id="DRTV01000261">
    <property type="protein sequence ID" value="HHF58508.1"/>
    <property type="molecule type" value="Genomic_DNA"/>
</dbReference>
<evidence type="ECO:0000256" key="2">
    <source>
        <dbReference type="PROSITE-ProRule" id="PRU00504"/>
    </source>
</evidence>